<proteinExistence type="predicted"/>
<dbReference type="PANTHER" id="PTHR13504">
    <property type="entry name" value="FIDO DOMAIN-CONTAINING PROTEIN DDB_G0283145"/>
    <property type="match status" value="1"/>
</dbReference>
<dbReference type="STRING" id="522772.Dacet_2653"/>
<feature type="active site" evidence="2">
    <location>
        <position position="216"/>
    </location>
</feature>
<feature type="binding site" evidence="1">
    <location>
        <begin position="221"/>
        <end position="227"/>
    </location>
    <ligand>
        <name>ATP</name>
        <dbReference type="ChEBI" id="CHEBI:30616"/>
    </ligand>
</feature>
<evidence type="ECO:0000256" key="1">
    <source>
        <dbReference type="PIRSR" id="PIRSR038925-1"/>
    </source>
</evidence>
<dbReference type="KEGG" id="dap:Dacet_2653"/>
<dbReference type="SUPFAM" id="SSF46785">
    <property type="entry name" value="Winged helix' DNA-binding domain"/>
    <property type="match status" value="1"/>
</dbReference>
<dbReference type="HOGENOM" id="CLU_047250_1_1_0"/>
<dbReference type="SUPFAM" id="SSF140931">
    <property type="entry name" value="Fic-like"/>
    <property type="match status" value="1"/>
</dbReference>
<dbReference type="Gene3D" id="1.10.3290.10">
    <property type="entry name" value="Fido-like domain"/>
    <property type="match status" value="1"/>
</dbReference>
<dbReference type="RefSeq" id="WP_013011904.1">
    <property type="nucleotide sequence ID" value="NC_013943.1"/>
</dbReference>
<reference evidence="5 6" key="1">
    <citation type="journal article" date="2010" name="Stand. Genomic Sci.">
        <title>Complete genome sequence of Denitrovibrio acetiphilus type strain (N2460).</title>
        <authorList>
            <person name="Kiss H."/>
            <person name="Lang E."/>
            <person name="Lapidus A."/>
            <person name="Copeland A."/>
            <person name="Nolan M."/>
            <person name="Glavina Del Rio T."/>
            <person name="Chen F."/>
            <person name="Lucas S."/>
            <person name="Tice H."/>
            <person name="Cheng J.F."/>
            <person name="Han C."/>
            <person name="Goodwin L."/>
            <person name="Pitluck S."/>
            <person name="Liolios K."/>
            <person name="Pati A."/>
            <person name="Ivanova N."/>
            <person name="Mavromatis K."/>
            <person name="Chen A."/>
            <person name="Palaniappan K."/>
            <person name="Land M."/>
            <person name="Hauser L."/>
            <person name="Chang Y.J."/>
            <person name="Jeffries C.D."/>
            <person name="Detter J.C."/>
            <person name="Brettin T."/>
            <person name="Spring S."/>
            <person name="Rohde M."/>
            <person name="Goker M."/>
            <person name="Woyke T."/>
            <person name="Bristow J."/>
            <person name="Eisen J.A."/>
            <person name="Markowitz V."/>
            <person name="Hugenholtz P."/>
            <person name="Kyrpides N.C."/>
            <person name="Klenk H.P."/>
        </authorList>
    </citation>
    <scope>NUCLEOTIDE SEQUENCE [LARGE SCALE GENOMIC DNA]</scope>
    <source>
        <strain evidence="6">DSM 12809 / NBRC 114555 / N2460</strain>
    </source>
</reference>
<dbReference type="Pfam" id="PF13784">
    <property type="entry name" value="Fic_N"/>
    <property type="match status" value="1"/>
</dbReference>
<feature type="binding site" evidence="1">
    <location>
        <position position="258"/>
    </location>
    <ligand>
        <name>ATP</name>
        <dbReference type="ChEBI" id="CHEBI:30616"/>
    </ligand>
</feature>
<dbReference type="GO" id="GO:0005524">
    <property type="term" value="F:ATP binding"/>
    <property type="evidence" value="ECO:0007669"/>
    <property type="project" value="UniProtKB-KW"/>
</dbReference>
<dbReference type="PROSITE" id="PS51459">
    <property type="entry name" value="FIDO"/>
    <property type="match status" value="1"/>
</dbReference>
<feature type="domain" description="Fido" evidence="4">
    <location>
        <begin position="130"/>
        <end position="280"/>
    </location>
</feature>
<evidence type="ECO:0000256" key="3">
    <source>
        <dbReference type="PIRSR" id="PIRSR640198-2"/>
    </source>
</evidence>
<keyword evidence="1" id="KW-0067">ATP-binding</keyword>
<keyword evidence="1" id="KW-0547">Nucleotide-binding</keyword>
<dbReference type="InterPro" id="IPR026287">
    <property type="entry name" value="SoFic-like"/>
</dbReference>
<dbReference type="InterPro" id="IPR025758">
    <property type="entry name" value="Fic/DOC_N"/>
</dbReference>
<dbReference type="Pfam" id="PF02661">
    <property type="entry name" value="Fic"/>
    <property type="match status" value="1"/>
</dbReference>
<feature type="binding site" evidence="1">
    <location>
        <position position="83"/>
    </location>
    <ligand>
        <name>ATP</name>
        <dbReference type="ChEBI" id="CHEBI:30616"/>
    </ligand>
</feature>
<feature type="binding site" evidence="3">
    <location>
        <begin position="258"/>
        <end position="259"/>
    </location>
    <ligand>
        <name>ATP</name>
        <dbReference type="ChEBI" id="CHEBI:30616"/>
    </ligand>
</feature>
<dbReference type="InterPro" id="IPR003812">
    <property type="entry name" value="Fido"/>
</dbReference>
<sequence>MDKSKRIGRYVKGSVVGGKPYNAYIPNLLPPEPPIDMSEIYPLLDKATAAIGRLDSMNMVFQDTARFLYMYVRREAVLSSQIEGTQSSLSDLLTFENDELPSVSIDDVAEVSSYVSAMYYGLEKLSEFPLSLRLIKEIHEKLMTNSRGSTKQLGEFRKSQNWVGGLHPSVAKFVPPPPESLMECLDNFEKYLHDEKNVMPVLIKAAIAHVQFETIHPFLDGNGRLGRLLITFILCIEGLLKEPLLYLSLYFKINKEEYYKHLQNVRLTGDWESWIKFFLQGVIETSQEAIDKAKRITLVIEKDRASIYESGKSNASVIAVHNYMQNHPMTNTAKIKEACGISLPTVIRSLAMLESLGIVKETTGKQRHKIFAYAEYISILNEGTE</sequence>
<keyword evidence="6" id="KW-1185">Reference proteome</keyword>
<dbReference type="InterPro" id="IPR036597">
    <property type="entry name" value="Fido-like_dom_sf"/>
</dbReference>
<evidence type="ECO:0000313" key="5">
    <source>
        <dbReference type="EMBL" id="ADD69410.1"/>
    </source>
</evidence>
<dbReference type="AlphaFoldDB" id="D4H554"/>
<protein>
    <submittedName>
        <fullName evidence="5">Filamentation induced by cAMP protein Fic</fullName>
    </submittedName>
</protein>
<dbReference type="InParanoid" id="D4H554"/>
<dbReference type="PIRSF" id="PIRSF038925">
    <property type="entry name" value="AMP-prot_trans"/>
    <property type="match status" value="1"/>
</dbReference>
<evidence type="ECO:0000259" key="4">
    <source>
        <dbReference type="PROSITE" id="PS51459"/>
    </source>
</evidence>
<name>D4H554_DENA2</name>
<dbReference type="InterPro" id="IPR040198">
    <property type="entry name" value="Fido_containing"/>
</dbReference>
<gene>
    <name evidence="5" type="ordered locus">Dacet_2653</name>
</gene>
<feature type="binding site" evidence="3">
    <location>
        <begin position="220"/>
        <end position="227"/>
    </location>
    <ligand>
        <name>ATP</name>
        <dbReference type="ChEBI" id="CHEBI:30616"/>
    </ligand>
</feature>
<dbReference type="OrthoDB" id="9807853at2"/>
<organism evidence="5 6">
    <name type="scientific">Denitrovibrio acetiphilus (strain DSM 12809 / NBRC 114555 / N2460)</name>
    <dbReference type="NCBI Taxonomy" id="522772"/>
    <lineage>
        <taxon>Bacteria</taxon>
        <taxon>Pseudomonadati</taxon>
        <taxon>Deferribacterota</taxon>
        <taxon>Deferribacteres</taxon>
        <taxon>Deferribacterales</taxon>
        <taxon>Geovibrionaceae</taxon>
        <taxon>Denitrovibrio</taxon>
    </lineage>
</organism>
<dbReference type="EMBL" id="CP001968">
    <property type="protein sequence ID" value="ADD69410.1"/>
    <property type="molecule type" value="Genomic_DNA"/>
</dbReference>
<dbReference type="PaxDb" id="522772-Dacet_2653"/>
<dbReference type="PANTHER" id="PTHR13504:SF38">
    <property type="entry name" value="FIDO DOMAIN-CONTAINING PROTEIN"/>
    <property type="match status" value="1"/>
</dbReference>
<dbReference type="eggNOG" id="COG3177">
    <property type="taxonomic scope" value="Bacteria"/>
</dbReference>
<dbReference type="Proteomes" id="UP000002012">
    <property type="component" value="Chromosome"/>
</dbReference>
<accession>D4H554</accession>
<dbReference type="InterPro" id="IPR036390">
    <property type="entry name" value="WH_DNA-bd_sf"/>
</dbReference>
<evidence type="ECO:0000256" key="2">
    <source>
        <dbReference type="PIRSR" id="PIRSR640198-1"/>
    </source>
</evidence>
<evidence type="ECO:0000313" key="6">
    <source>
        <dbReference type="Proteomes" id="UP000002012"/>
    </source>
</evidence>
<feature type="binding site" evidence="1">
    <location>
        <position position="216"/>
    </location>
    <ligand>
        <name>ATP</name>
        <dbReference type="ChEBI" id="CHEBI:30616"/>
    </ligand>
</feature>